<keyword evidence="4" id="KW-0804">Transcription</keyword>
<feature type="domain" description="HTH lysR-type" evidence="5">
    <location>
        <begin position="1"/>
        <end position="58"/>
    </location>
</feature>
<dbReference type="Gene3D" id="3.40.190.290">
    <property type="match status" value="1"/>
</dbReference>
<evidence type="ECO:0000313" key="6">
    <source>
        <dbReference type="EMBL" id="AGT31467.1"/>
    </source>
</evidence>
<dbReference type="Pfam" id="PF00126">
    <property type="entry name" value="HTH_1"/>
    <property type="match status" value="1"/>
</dbReference>
<evidence type="ECO:0000256" key="2">
    <source>
        <dbReference type="ARBA" id="ARBA00023015"/>
    </source>
</evidence>
<dbReference type="EMBL" id="CP006254">
    <property type="protein sequence ID" value="AGT31467.1"/>
    <property type="molecule type" value="Genomic_DNA"/>
</dbReference>
<dbReference type="PANTHER" id="PTHR30126:SF78">
    <property type="entry name" value="HTH LYSR-TYPE DOMAIN-CONTAINING PROTEIN"/>
    <property type="match status" value="1"/>
</dbReference>
<dbReference type="Gene3D" id="1.10.10.10">
    <property type="entry name" value="Winged helix-like DNA-binding domain superfamily/Winged helix DNA-binding domain"/>
    <property type="match status" value="1"/>
</dbReference>
<dbReference type="KEGG" id="gjf:M493_05845"/>
<sequence>MEERDWELLQTLFKYKNITKAAQELFISQPTISKRLREIEQHFGVTIVQRGRRGVQFTPEGEYLAKSAEQMLRHLRKIREHVKDMNTAVVEGTLRLGVSNYFAKYQLPRVLKRFKDEHPHVEFQVQTGWSREVFQWVYNQDVHIGFVRGDYQWAGKKHLLFEETLCVAYREEFDLGDLPRLPRIDYRTESLFKGIIDNWWAEHFEQPPYVGMTVDRVDTCKEMVIHGLGYAIVPRRILHDAPHLYKLDLTGREGTPILRKTWMIYHEEVLALKIAKLFVDLVEHLDDW</sequence>
<dbReference type="GO" id="GO:0003700">
    <property type="term" value="F:DNA-binding transcription factor activity"/>
    <property type="evidence" value="ECO:0007669"/>
    <property type="project" value="InterPro"/>
</dbReference>
<dbReference type="PRINTS" id="PR00039">
    <property type="entry name" value="HTHLYSR"/>
</dbReference>
<dbReference type="InterPro" id="IPR005119">
    <property type="entry name" value="LysR_subst-bd"/>
</dbReference>
<evidence type="ECO:0000256" key="3">
    <source>
        <dbReference type="ARBA" id="ARBA00023125"/>
    </source>
</evidence>
<keyword evidence="2" id="KW-0805">Transcription regulation</keyword>
<keyword evidence="3" id="KW-0238">DNA-binding</keyword>
<dbReference type="PROSITE" id="PS50931">
    <property type="entry name" value="HTH_LYSR"/>
    <property type="match status" value="1"/>
</dbReference>
<gene>
    <name evidence="6" type="ORF">M493_05845</name>
</gene>
<organism evidence="6 7">
    <name type="scientific">Geobacillus genomosp. 3</name>
    <dbReference type="NCBI Taxonomy" id="1921421"/>
    <lineage>
        <taxon>Bacteria</taxon>
        <taxon>Bacillati</taxon>
        <taxon>Bacillota</taxon>
        <taxon>Bacilli</taxon>
        <taxon>Bacillales</taxon>
        <taxon>Anoxybacillaceae</taxon>
        <taxon>Geobacillus</taxon>
    </lineage>
</organism>
<dbReference type="CDD" id="cd05466">
    <property type="entry name" value="PBP2_LTTR_substrate"/>
    <property type="match status" value="1"/>
</dbReference>
<dbReference type="SUPFAM" id="SSF53850">
    <property type="entry name" value="Periplasmic binding protein-like II"/>
    <property type="match status" value="1"/>
</dbReference>
<evidence type="ECO:0000313" key="7">
    <source>
        <dbReference type="Proteomes" id="UP000015500"/>
    </source>
</evidence>
<evidence type="ECO:0000256" key="1">
    <source>
        <dbReference type="ARBA" id="ARBA00009437"/>
    </source>
</evidence>
<evidence type="ECO:0000259" key="5">
    <source>
        <dbReference type="PROSITE" id="PS50931"/>
    </source>
</evidence>
<dbReference type="Proteomes" id="UP000015500">
    <property type="component" value="Chromosome"/>
</dbReference>
<dbReference type="InterPro" id="IPR036388">
    <property type="entry name" value="WH-like_DNA-bd_sf"/>
</dbReference>
<name>S5Z391_GEOG3</name>
<dbReference type="PATRIC" id="fig|1345697.3.peg.1077"/>
<dbReference type="AlphaFoldDB" id="S5Z391"/>
<dbReference type="PANTHER" id="PTHR30126">
    <property type="entry name" value="HTH-TYPE TRANSCRIPTIONAL REGULATOR"/>
    <property type="match status" value="1"/>
</dbReference>
<reference evidence="6 7" key="1">
    <citation type="journal article" date="2014" name="Genome Announc.">
        <title>Complete Genome Sequence of the Thermophilic Polychlorinated Biphenyl Degrader Geobacillus sp. Strain JF8 (NBRC 109937).</title>
        <authorList>
            <person name="Shintani M."/>
            <person name="Ohtsubo Y."/>
            <person name="Fukuda K."/>
            <person name="Hosoyama A."/>
            <person name="Ohji S."/>
            <person name="Yamazoe A."/>
            <person name="Fujita N."/>
            <person name="Nagata Y."/>
            <person name="Tsuda M."/>
            <person name="Hatta T."/>
            <person name="Kimbara K."/>
        </authorList>
    </citation>
    <scope>NUCLEOTIDE SEQUENCE [LARGE SCALE GENOMIC DNA]</scope>
    <source>
        <strain evidence="6 7">JF8</strain>
    </source>
</reference>
<dbReference type="InterPro" id="IPR000847">
    <property type="entry name" value="LysR_HTH_N"/>
</dbReference>
<dbReference type="HOGENOM" id="CLU_039613_6_2_9"/>
<protein>
    <recommendedName>
        <fullName evidence="5">HTH lysR-type domain-containing protein</fullName>
    </recommendedName>
</protein>
<comment type="similarity">
    <text evidence="1">Belongs to the LysR transcriptional regulatory family.</text>
</comment>
<dbReference type="OrthoDB" id="107670at2"/>
<dbReference type="InterPro" id="IPR036390">
    <property type="entry name" value="WH_DNA-bd_sf"/>
</dbReference>
<proteinExistence type="inferred from homology"/>
<dbReference type="STRING" id="1921421.M493_05845"/>
<dbReference type="RefSeq" id="WP_020959278.1">
    <property type="nucleotide sequence ID" value="NC_022080.4"/>
</dbReference>
<dbReference type="SUPFAM" id="SSF46785">
    <property type="entry name" value="Winged helix' DNA-binding domain"/>
    <property type="match status" value="1"/>
</dbReference>
<dbReference type="GO" id="GO:0000976">
    <property type="term" value="F:transcription cis-regulatory region binding"/>
    <property type="evidence" value="ECO:0007669"/>
    <property type="project" value="TreeGrafter"/>
</dbReference>
<keyword evidence="7" id="KW-1185">Reference proteome</keyword>
<accession>S5Z391</accession>
<dbReference type="Pfam" id="PF03466">
    <property type="entry name" value="LysR_substrate"/>
    <property type="match status" value="1"/>
</dbReference>
<evidence type="ECO:0000256" key="4">
    <source>
        <dbReference type="ARBA" id="ARBA00023163"/>
    </source>
</evidence>